<sequence length="537" mass="56290">MRNHNNEEQDAMSTQTKDPQSTASTHPAPWSRRSVLKAGAVGVGAGLLGRFADAASGGLSGADYQGLDAWAMAEAVRAGSLSGEELLAAALARHGAVNPKVGAVNMLHEEYARALLARRRSAGDSAKGALAGVPLLLKDLNTYLQGTPTSNGCRLFRDAPPASVTSTLIARYEQAGAVPFGKTTCPEFGLTTTTESLLWGQTHNPWNLAMSAGGSSGGAAAAVAAGIVPVAHATDGGGSIRIPASYCGLVGLKPSRYRTPSGPLHYEGWFGASVGNVVSRTLRDTALFLDAGQGHEAGSAYWSAPLERPYVDELQRAPGKLRVAVVRQSLTGAPLDAAVAATLEQTIKQLLGLGHEIEELQLSVDPRELFGAHGTVIGTALTSLVHEREQALGRSAGPADFEQVTQVVLERARATNGEAMYRARQSFERIGAAMEQPFARFDVILSPVTANLTPALGQLSLDQPWDSYAQRAMGSAGFTVLANVSGQPSISLPLGHSDNGLPVGMLFTARLGGEDVLLRLASQLEQDRPWAGRRALL</sequence>
<protein>
    <submittedName>
        <fullName evidence="4">Amidase</fullName>
    </submittedName>
</protein>
<gene>
    <name evidence="4" type="ORF">E6B08_11435</name>
</gene>
<feature type="domain" description="Amidase" evidence="3">
    <location>
        <begin position="85"/>
        <end position="518"/>
    </location>
</feature>
<name>A0A4D6XBX0_PSEPU</name>
<accession>A0A4D6XBX0</accession>
<evidence type="ECO:0000256" key="1">
    <source>
        <dbReference type="ARBA" id="ARBA00009199"/>
    </source>
</evidence>
<dbReference type="PANTHER" id="PTHR11895">
    <property type="entry name" value="TRANSAMIDASE"/>
    <property type="match status" value="1"/>
</dbReference>
<dbReference type="InterPro" id="IPR023631">
    <property type="entry name" value="Amidase_dom"/>
</dbReference>
<dbReference type="PROSITE" id="PS00571">
    <property type="entry name" value="AMIDASES"/>
    <property type="match status" value="1"/>
</dbReference>
<dbReference type="InterPro" id="IPR006311">
    <property type="entry name" value="TAT_signal"/>
</dbReference>
<dbReference type="Pfam" id="PF01425">
    <property type="entry name" value="Amidase"/>
    <property type="match status" value="1"/>
</dbReference>
<reference evidence="5" key="1">
    <citation type="submission" date="2019-04" db="EMBL/GenBank/DDBJ databases">
        <title>Genome sequence of Pseudomonas putida 1290, an auxin catabolizing strain.</title>
        <authorList>
            <person name="Laird T.S."/>
            <person name="Leveau J.H.J."/>
        </authorList>
    </citation>
    <scope>NUCLEOTIDE SEQUENCE [LARGE SCALE GENOMIC DNA]</scope>
    <source>
        <strain evidence="5">1290</strain>
    </source>
</reference>
<dbReference type="AlphaFoldDB" id="A0A4D6XBX0"/>
<evidence type="ECO:0000259" key="3">
    <source>
        <dbReference type="Pfam" id="PF01425"/>
    </source>
</evidence>
<comment type="similarity">
    <text evidence="1">Belongs to the amidase family.</text>
</comment>
<dbReference type="PROSITE" id="PS51318">
    <property type="entry name" value="TAT"/>
    <property type="match status" value="1"/>
</dbReference>
<evidence type="ECO:0000313" key="4">
    <source>
        <dbReference type="EMBL" id="QCI11930.1"/>
    </source>
</evidence>
<dbReference type="EMBL" id="CP039371">
    <property type="protein sequence ID" value="QCI11930.1"/>
    <property type="molecule type" value="Genomic_DNA"/>
</dbReference>
<dbReference type="GO" id="GO:0003824">
    <property type="term" value="F:catalytic activity"/>
    <property type="evidence" value="ECO:0007669"/>
    <property type="project" value="InterPro"/>
</dbReference>
<organism evidence="4 5">
    <name type="scientific">Pseudomonas putida</name>
    <name type="common">Arthrobacter siderocapsulatus</name>
    <dbReference type="NCBI Taxonomy" id="303"/>
    <lineage>
        <taxon>Bacteria</taxon>
        <taxon>Pseudomonadati</taxon>
        <taxon>Pseudomonadota</taxon>
        <taxon>Gammaproteobacteria</taxon>
        <taxon>Pseudomonadales</taxon>
        <taxon>Pseudomonadaceae</taxon>
        <taxon>Pseudomonas</taxon>
    </lineage>
</organism>
<evidence type="ECO:0000256" key="2">
    <source>
        <dbReference type="SAM" id="MobiDB-lite"/>
    </source>
</evidence>
<dbReference type="InterPro" id="IPR000120">
    <property type="entry name" value="Amidase"/>
</dbReference>
<dbReference type="OrthoDB" id="9811471at2"/>
<dbReference type="Proteomes" id="UP000298551">
    <property type="component" value="Chromosome"/>
</dbReference>
<feature type="region of interest" description="Disordered" evidence="2">
    <location>
        <begin position="1"/>
        <end position="31"/>
    </location>
</feature>
<dbReference type="Gene3D" id="3.90.1300.10">
    <property type="entry name" value="Amidase signature (AS) domain"/>
    <property type="match status" value="1"/>
</dbReference>
<dbReference type="PANTHER" id="PTHR11895:SF7">
    <property type="entry name" value="GLUTAMYL-TRNA(GLN) AMIDOTRANSFERASE SUBUNIT A, MITOCHONDRIAL"/>
    <property type="match status" value="1"/>
</dbReference>
<evidence type="ECO:0000313" key="5">
    <source>
        <dbReference type="Proteomes" id="UP000298551"/>
    </source>
</evidence>
<dbReference type="SUPFAM" id="SSF75304">
    <property type="entry name" value="Amidase signature (AS) enzymes"/>
    <property type="match status" value="1"/>
</dbReference>
<dbReference type="InterPro" id="IPR036928">
    <property type="entry name" value="AS_sf"/>
</dbReference>
<feature type="compositionally biased region" description="Polar residues" evidence="2">
    <location>
        <begin position="11"/>
        <end position="25"/>
    </location>
</feature>
<dbReference type="InterPro" id="IPR020556">
    <property type="entry name" value="Amidase_CS"/>
</dbReference>
<proteinExistence type="inferred from homology"/>